<dbReference type="InterPro" id="IPR046457">
    <property type="entry name" value="PMI_typeI_cat"/>
</dbReference>
<dbReference type="SUPFAM" id="SSF51182">
    <property type="entry name" value="RmlC-like cupins"/>
    <property type="match status" value="1"/>
</dbReference>
<dbReference type="Gene3D" id="2.60.120.10">
    <property type="entry name" value="Jelly Rolls"/>
    <property type="match status" value="2"/>
</dbReference>
<dbReference type="OrthoDB" id="9808275at2"/>
<dbReference type="RefSeq" id="WP_133275392.1">
    <property type="nucleotide sequence ID" value="NZ_CP037933.1"/>
</dbReference>
<sequence>MTTNQLAQLAQTPLKQKDNRVWRTYSGGALIDHWKLVSEEFDGSFPEEWIMSAIAARGKNRPANEGLTILNTPYGKLELKELIALNKELFLGKKIAEKYGTTGVLIKMLDSKERLTIQVHPDKQYAQTMLNSPFGKTESWYILGGREIDGKKSTIYLGFKEGVTPEIWSELFRTQNIEGMLDCLHQFEIQPGDAFMIYGGVPHAIGSGCFLLEVQEPTDYTMRVEKITPGGLTISDELIHQGVGEKNMLDCFHYDGCSFEEASTRWKITPQTLESSDHHSLKTIFNESHTDCFGLNELDLDGSFELKGNGSFFVAVIYFGEGEIFCGGKSYSFSQGDELFFSAAIEKVIWKTSKPSKILLCYPPN</sequence>
<organism evidence="2 3">
    <name type="scientific">Flavobacterium nackdongense</name>
    <dbReference type="NCBI Taxonomy" id="2547394"/>
    <lineage>
        <taxon>Bacteria</taxon>
        <taxon>Pseudomonadati</taxon>
        <taxon>Bacteroidota</taxon>
        <taxon>Flavobacteriia</taxon>
        <taxon>Flavobacteriales</taxon>
        <taxon>Flavobacteriaceae</taxon>
        <taxon>Flavobacterium</taxon>
    </lineage>
</organism>
<accession>A0A4P6Y6A8</accession>
<dbReference type="InterPro" id="IPR011051">
    <property type="entry name" value="RmlC_Cupin_sf"/>
</dbReference>
<dbReference type="CDD" id="cd07010">
    <property type="entry name" value="cupin_PMI_type_I_N_bac"/>
    <property type="match status" value="1"/>
</dbReference>
<dbReference type="GO" id="GO:0004476">
    <property type="term" value="F:mannose-6-phosphate isomerase activity"/>
    <property type="evidence" value="ECO:0007669"/>
    <property type="project" value="InterPro"/>
</dbReference>
<evidence type="ECO:0000313" key="3">
    <source>
        <dbReference type="Proteomes" id="UP000291124"/>
    </source>
</evidence>
<feature type="domain" description="Phosphomannose isomerase type I catalytic" evidence="1">
    <location>
        <begin position="69"/>
        <end position="129"/>
    </location>
</feature>
<dbReference type="KEGG" id="fnk:E1750_03270"/>
<gene>
    <name evidence="2" type="ORF">E1750_03270</name>
</gene>
<reference evidence="3" key="1">
    <citation type="submission" date="2019-03" db="EMBL/GenBank/DDBJ databases">
        <title>Flavobacterium sp.</title>
        <authorList>
            <person name="Kim H."/>
        </authorList>
    </citation>
    <scope>NUCLEOTIDE SEQUENCE [LARGE SCALE GENOMIC DNA]</scope>
    <source>
        <strain evidence="3">GS13</strain>
    </source>
</reference>
<dbReference type="Pfam" id="PF20511">
    <property type="entry name" value="PMI_typeI_cat"/>
    <property type="match status" value="1"/>
</dbReference>
<evidence type="ECO:0000313" key="2">
    <source>
        <dbReference type="EMBL" id="QBN17861.1"/>
    </source>
</evidence>
<evidence type="ECO:0000259" key="1">
    <source>
        <dbReference type="Pfam" id="PF20511"/>
    </source>
</evidence>
<dbReference type="GO" id="GO:0008270">
    <property type="term" value="F:zinc ion binding"/>
    <property type="evidence" value="ECO:0007669"/>
    <property type="project" value="InterPro"/>
</dbReference>
<name>A0A4P6Y6A8_9FLAO</name>
<dbReference type="AlphaFoldDB" id="A0A4P6Y6A8"/>
<proteinExistence type="predicted"/>
<protein>
    <submittedName>
        <fullName evidence="2">Mannose-6-phosphate isomerase</fullName>
    </submittedName>
</protein>
<dbReference type="EMBL" id="CP037933">
    <property type="protein sequence ID" value="QBN17861.1"/>
    <property type="molecule type" value="Genomic_DNA"/>
</dbReference>
<dbReference type="Proteomes" id="UP000291124">
    <property type="component" value="Chromosome"/>
</dbReference>
<keyword evidence="2" id="KW-0413">Isomerase</keyword>
<dbReference type="InterPro" id="IPR014710">
    <property type="entry name" value="RmlC-like_jellyroll"/>
</dbReference>
<keyword evidence="3" id="KW-1185">Reference proteome</keyword>